<gene>
    <name evidence="3" type="ORF">AKO1_006912</name>
</gene>
<dbReference type="EMBL" id="JAOPGA020000687">
    <property type="protein sequence ID" value="KAL0480795.1"/>
    <property type="molecule type" value="Genomic_DNA"/>
</dbReference>
<dbReference type="Gene3D" id="2.80.10.50">
    <property type="match status" value="1"/>
</dbReference>
<feature type="binding site" evidence="1">
    <location>
        <position position="440"/>
    </location>
    <ligand>
        <name>ATP</name>
        <dbReference type="ChEBI" id="CHEBI:30616"/>
    </ligand>
</feature>
<dbReference type="InterPro" id="IPR017441">
    <property type="entry name" value="Protein_kinase_ATP_BS"/>
</dbReference>
<evidence type="ECO:0000313" key="4">
    <source>
        <dbReference type="Proteomes" id="UP001431209"/>
    </source>
</evidence>
<dbReference type="PANTHER" id="PTHR24347">
    <property type="entry name" value="SERINE/THREONINE-PROTEIN KINASE"/>
    <property type="match status" value="1"/>
</dbReference>
<dbReference type="PROSITE" id="PS00107">
    <property type="entry name" value="PROTEIN_KINASE_ATP"/>
    <property type="match status" value="1"/>
</dbReference>
<dbReference type="Proteomes" id="UP001431209">
    <property type="component" value="Unassembled WGS sequence"/>
</dbReference>
<dbReference type="GO" id="GO:0005524">
    <property type="term" value="F:ATP binding"/>
    <property type="evidence" value="ECO:0007669"/>
    <property type="project" value="UniProtKB-UniRule"/>
</dbReference>
<evidence type="ECO:0000313" key="3">
    <source>
        <dbReference type="EMBL" id="KAL0480795.1"/>
    </source>
</evidence>
<keyword evidence="3" id="KW-0418">Kinase</keyword>
<dbReference type="Pfam" id="PF00069">
    <property type="entry name" value="Pkinase"/>
    <property type="match status" value="1"/>
</dbReference>
<proteinExistence type="predicted"/>
<feature type="domain" description="Protein kinase" evidence="2">
    <location>
        <begin position="413"/>
        <end position="667"/>
    </location>
</feature>
<dbReference type="GO" id="GO:0004674">
    <property type="term" value="F:protein serine/threonine kinase activity"/>
    <property type="evidence" value="ECO:0007669"/>
    <property type="project" value="UniProtKB-KW"/>
</dbReference>
<keyword evidence="4" id="KW-1185">Reference proteome</keyword>
<keyword evidence="1" id="KW-0067">ATP-binding</keyword>
<reference evidence="3 4" key="1">
    <citation type="submission" date="2024-03" db="EMBL/GenBank/DDBJ databases">
        <title>The Acrasis kona genome and developmental transcriptomes reveal deep origins of eukaryotic multicellular pathways.</title>
        <authorList>
            <person name="Sheikh S."/>
            <person name="Fu C.-J."/>
            <person name="Brown M.W."/>
            <person name="Baldauf S.L."/>
        </authorList>
    </citation>
    <scope>NUCLEOTIDE SEQUENCE [LARGE SCALE GENOMIC DNA]</scope>
    <source>
        <strain evidence="3 4">ATCC MYA-3509</strain>
    </source>
</reference>
<evidence type="ECO:0000256" key="1">
    <source>
        <dbReference type="PROSITE-ProRule" id="PRU10141"/>
    </source>
</evidence>
<dbReference type="Gene3D" id="1.10.510.10">
    <property type="entry name" value="Transferase(Phosphotransferase) domain 1"/>
    <property type="match status" value="1"/>
</dbReference>
<dbReference type="InterPro" id="IPR011009">
    <property type="entry name" value="Kinase-like_dom_sf"/>
</dbReference>
<evidence type="ECO:0000259" key="2">
    <source>
        <dbReference type="PROSITE" id="PS50011"/>
    </source>
</evidence>
<dbReference type="AlphaFoldDB" id="A0AAW2YVI3"/>
<dbReference type="PROSITE" id="PS50011">
    <property type="entry name" value="PROTEIN_KINASE_DOM"/>
    <property type="match status" value="1"/>
</dbReference>
<sequence length="668" mass="75868">MGGEQSIQKPETVYLYSPERGFAVSNGQTIAFDKNKPQSHCAPFILNKEGQNKVSLRSADTNKYLCVEPDGKIIINRDVVNVWETLTTVQDQDGKFKLKSHHSTFLNKNSASFDNNSQDLFMFIPYSSETVKNSNCTNKSTVNLKDEATGKYLKLRDDGVLTFSDTPTTFLTHMNTDSLRNGTILNMSHPVTNNFVSSNYQEAICKHPHMFEWETFNVEMDQNQLIRIRSHFGTYLHCDSNTNAIFSNTHKSNLRVIVVQSNQSLKTINASTTLDVCVIHDHKLVVFDNDSCHLTKGTLQGSNHVITFHLDSNYRINRTVSISNAQGRYINVLKDGTIQTSPSEYTPFQIHWSGDHNQGDEFPKFVTIRTTIHEASYYMKFNSNGKIYFSPNKPGDYNLLILNHETRIESDVYRLNGMLGNGYWGEVMSAECNGQQRAVKYLYRSIERAKIEATAAKRVGSGECVYLPRVYGAAIDKKDHVFISMELISGDTYQEYTLKESNPKTLPEQKCIELYTMIVTALAHMHKHNVLYLDIAEYNMMYDGNRVMLIDFGSALILNGGDRFVNANYMIGGTAAYMPWEQHGGEITVSRATDVYSSAAFFFFMLTGASPFGPVHSDFFKVHKVGIPEHFFGLVKNERVRNVLRKCLKVNVDERYRSCDQVLHDLKN</sequence>
<comment type="caution">
    <text evidence="3">The sequence shown here is derived from an EMBL/GenBank/DDBJ whole genome shotgun (WGS) entry which is preliminary data.</text>
</comment>
<dbReference type="InterPro" id="IPR008999">
    <property type="entry name" value="Actin-crosslinking"/>
</dbReference>
<dbReference type="InterPro" id="IPR000719">
    <property type="entry name" value="Prot_kinase_dom"/>
</dbReference>
<dbReference type="CDD" id="cd00257">
    <property type="entry name" value="beta-trefoil_FSCN-like"/>
    <property type="match status" value="1"/>
</dbReference>
<name>A0AAW2YVI3_9EUKA</name>
<keyword evidence="1" id="KW-0547">Nucleotide-binding</keyword>
<dbReference type="SUPFAM" id="SSF56112">
    <property type="entry name" value="Protein kinase-like (PK-like)"/>
    <property type="match status" value="1"/>
</dbReference>
<protein>
    <submittedName>
        <fullName evidence="3">Serine/threonine protein kinase</fullName>
    </submittedName>
</protein>
<organism evidence="3 4">
    <name type="scientific">Acrasis kona</name>
    <dbReference type="NCBI Taxonomy" id="1008807"/>
    <lineage>
        <taxon>Eukaryota</taxon>
        <taxon>Discoba</taxon>
        <taxon>Heterolobosea</taxon>
        <taxon>Tetramitia</taxon>
        <taxon>Eutetramitia</taxon>
        <taxon>Acrasidae</taxon>
        <taxon>Acrasis</taxon>
    </lineage>
</organism>
<dbReference type="SUPFAM" id="SSF50405">
    <property type="entry name" value="Actin-crosslinking proteins"/>
    <property type="match status" value="2"/>
</dbReference>
<keyword evidence="3" id="KW-0723">Serine/threonine-protein kinase</keyword>
<accession>A0AAW2YVI3</accession>
<keyword evidence="3" id="KW-0808">Transferase</keyword>